<keyword evidence="10" id="KW-1185">Reference proteome</keyword>
<evidence type="ECO:0000256" key="2">
    <source>
        <dbReference type="ARBA" id="ARBA00022475"/>
    </source>
</evidence>
<dbReference type="InterPro" id="IPR003838">
    <property type="entry name" value="ABC3_permease_C"/>
</dbReference>
<reference evidence="9 10" key="1">
    <citation type="submission" date="2021-08" db="EMBL/GenBank/DDBJ databases">
        <title>WGS of actinomycetes from Thailand.</title>
        <authorList>
            <person name="Thawai C."/>
        </authorList>
    </citation>
    <scope>NUCLEOTIDE SEQUENCE [LARGE SCALE GENOMIC DNA]</scope>
    <source>
        <strain evidence="9 10">PLK6-54</strain>
    </source>
</reference>
<feature type="transmembrane region" description="Helical" evidence="7">
    <location>
        <begin position="656"/>
        <end position="680"/>
    </location>
</feature>
<dbReference type="Proteomes" id="UP000778578">
    <property type="component" value="Unassembled WGS sequence"/>
</dbReference>
<feature type="transmembrane region" description="Helical" evidence="7">
    <location>
        <begin position="424"/>
        <end position="444"/>
    </location>
</feature>
<evidence type="ECO:0000259" key="8">
    <source>
        <dbReference type="Pfam" id="PF02687"/>
    </source>
</evidence>
<evidence type="ECO:0000313" key="10">
    <source>
        <dbReference type="Proteomes" id="UP000778578"/>
    </source>
</evidence>
<evidence type="ECO:0000256" key="1">
    <source>
        <dbReference type="ARBA" id="ARBA00004651"/>
    </source>
</evidence>
<dbReference type="PANTHER" id="PTHR30572">
    <property type="entry name" value="MEMBRANE COMPONENT OF TRANSPORTER-RELATED"/>
    <property type="match status" value="1"/>
</dbReference>
<evidence type="ECO:0000256" key="5">
    <source>
        <dbReference type="ARBA" id="ARBA00023136"/>
    </source>
</evidence>
<gene>
    <name evidence="9" type="ORF">K7862_19650</name>
</gene>
<evidence type="ECO:0000256" key="4">
    <source>
        <dbReference type="ARBA" id="ARBA00022989"/>
    </source>
</evidence>
<keyword evidence="3 7" id="KW-0812">Transmembrane</keyword>
<dbReference type="Pfam" id="PF02687">
    <property type="entry name" value="FtsX"/>
    <property type="match status" value="2"/>
</dbReference>
<protein>
    <submittedName>
        <fullName evidence="9">FtsX-like permease family protein</fullName>
    </submittedName>
</protein>
<dbReference type="EMBL" id="JAINZZ010000024">
    <property type="protein sequence ID" value="MBY8879836.1"/>
    <property type="molecule type" value="Genomic_DNA"/>
</dbReference>
<proteinExistence type="inferred from homology"/>
<feature type="domain" description="ABC3 transporter permease C-terminal" evidence="8">
    <location>
        <begin position="660"/>
        <end position="781"/>
    </location>
</feature>
<accession>A0ABS7Q9L6</accession>
<comment type="caution">
    <text evidence="9">The sequence shown here is derived from an EMBL/GenBank/DDBJ whole genome shotgun (WGS) entry which is preliminary data.</text>
</comment>
<keyword evidence="2" id="KW-1003">Cell membrane</keyword>
<feature type="transmembrane region" description="Helical" evidence="7">
    <location>
        <begin position="701"/>
        <end position="725"/>
    </location>
</feature>
<feature type="transmembrane region" description="Helical" evidence="7">
    <location>
        <begin position="304"/>
        <end position="326"/>
    </location>
</feature>
<dbReference type="InterPro" id="IPR050250">
    <property type="entry name" value="Macrolide_Exporter_MacB"/>
</dbReference>
<dbReference type="RefSeq" id="WP_222964275.1">
    <property type="nucleotide sequence ID" value="NZ_JAINZZ010000024.1"/>
</dbReference>
<feature type="transmembrane region" description="Helical" evidence="7">
    <location>
        <begin position="254"/>
        <end position="283"/>
    </location>
</feature>
<feature type="transmembrane region" description="Helical" evidence="7">
    <location>
        <begin position="756"/>
        <end position="779"/>
    </location>
</feature>
<evidence type="ECO:0000256" key="7">
    <source>
        <dbReference type="SAM" id="Phobius"/>
    </source>
</evidence>
<dbReference type="PANTHER" id="PTHR30572:SF4">
    <property type="entry name" value="ABC TRANSPORTER PERMEASE YTRF"/>
    <property type="match status" value="1"/>
</dbReference>
<sequence>MSALGRVVRAGVGRRRVQSLVMALTTMTAVTASVMAAALVVASQQPFDHSFARQRGAHLTAVFDGGRATAAQVAATAHAHGVTATAGPFPLVSVGVRPQPPAGMPAPPVDPVLTVAGRTALGGAVDSLTLTSGHWLTGAGQIVVADGWGPPDLLGHQVHVPGVPGNPALTVVGTARSVTSTADAWVLPGQIAALTRPGTTPEQQMLYRFAAAGSTAAMDADRAAVTAAAPAGSVDGSQSYLVVRATANRQTATFVPFVAALGLLGLVMSVLIIGIVVSGAVSAGTRRIGVLKSLGFTPFQVARAYVGQALIPAAAGTVLGVVLGNLGAVPLLSQAEGAYHTGTLTVAGWIDVAVPAAVLALVVVSALAPALRAGRLRTVEALAIGRTPQVGRGRWAARLAGRLPLPRAFSLGLAGPFARPGRSATIAAAIVFGAVGVTFAYGLGASLNGVQRGINLDSPGQVTVDPFPRQIAAPGSGPAGPPREADPAAVARVIAAQPGTRASFSSVFTEVHFLGVSDAVTAVAYQGDSSWGAYQMVSGRWFDRAGEIVVGHRFLQATGTRVGDWTTLEGDGRSTRARIVGEAMTTGDGGMRVLTDAGTLERAGITEHSATFSIALRPGTDRDRYVAALDTALGPLGASAQARNGEISATVVAIDAITAILTLMLVLVAGLGVLNTVVLDTRERVHDLGVLKALGMAPRQTVGMVITSVAGIGAVGGLAGVPLGIALHDLVVPRMGEAAGTRIPPVDMAVYHAPQLVPLALGGLLIAVLGALLPATWAARTRTATALRTE</sequence>
<name>A0ABS7Q9L6_9ACTN</name>
<feature type="domain" description="ABC3 transporter permease C-terminal" evidence="8">
    <location>
        <begin position="261"/>
        <end position="375"/>
    </location>
</feature>
<comment type="similarity">
    <text evidence="6">Belongs to the ABC-4 integral membrane protein family.</text>
</comment>
<keyword evidence="5 7" id="KW-0472">Membrane</keyword>
<feature type="transmembrane region" description="Helical" evidence="7">
    <location>
        <begin position="20"/>
        <end position="42"/>
    </location>
</feature>
<comment type="subcellular location">
    <subcellularLocation>
        <location evidence="1">Cell membrane</location>
        <topology evidence="1">Multi-pass membrane protein</topology>
    </subcellularLocation>
</comment>
<evidence type="ECO:0000313" key="9">
    <source>
        <dbReference type="EMBL" id="MBY8879836.1"/>
    </source>
</evidence>
<evidence type="ECO:0000256" key="6">
    <source>
        <dbReference type="ARBA" id="ARBA00038076"/>
    </source>
</evidence>
<feature type="transmembrane region" description="Helical" evidence="7">
    <location>
        <begin position="346"/>
        <end position="368"/>
    </location>
</feature>
<organism evidence="9 10">
    <name type="scientific">Actinacidiphila acidipaludis</name>
    <dbReference type="NCBI Taxonomy" id="2873382"/>
    <lineage>
        <taxon>Bacteria</taxon>
        <taxon>Bacillati</taxon>
        <taxon>Actinomycetota</taxon>
        <taxon>Actinomycetes</taxon>
        <taxon>Kitasatosporales</taxon>
        <taxon>Streptomycetaceae</taxon>
        <taxon>Actinacidiphila</taxon>
    </lineage>
</organism>
<keyword evidence="4 7" id="KW-1133">Transmembrane helix</keyword>
<evidence type="ECO:0000256" key="3">
    <source>
        <dbReference type="ARBA" id="ARBA00022692"/>
    </source>
</evidence>